<dbReference type="SUPFAM" id="SSF51735">
    <property type="entry name" value="NAD(P)-binding Rossmann-fold domains"/>
    <property type="match status" value="1"/>
</dbReference>
<dbReference type="Gene3D" id="3.40.50.720">
    <property type="entry name" value="NAD(P)-binding Rossmann-like Domain"/>
    <property type="match status" value="1"/>
</dbReference>
<organism evidence="3 4">
    <name type="scientific">Haloechinothrix halophila YIM 93223</name>
    <dbReference type="NCBI Taxonomy" id="592678"/>
    <lineage>
        <taxon>Bacteria</taxon>
        <taxon>Bacillati</taxon>
        <taxon>Actinomycetota</taxon>
        <taxon>Actinomycetes</taxon>
        <taxon>Pseudonocardiales</taxon>
        <taxon>Pseudonocardiaceae</taxon>
        <taxon>Haloechinothrix</taxon>
    </lineage>
</organism>
<dbReference type="InterPro" id="IPR013149">
    <property type="entry name" value="ADH-like_C"/>
</dbReference>
<evidence type="ECO:0000256" key="1">
    <source>
        <dbReference type="ARBA" id="ARBA00022857"/>
    </source>
</evidence>
<comment type="caution">
    <text evidence="3">The sequence shown here is derived from an EMBL/GenBank/DDBJ whole genome shotgun (WGS) entry which is preliminary data.</text>
</comment>
<dbReference type="AlphaFoldDB" id="W9DNQ2"/>
<gene>
    <name evidence="3" type="ORF">AmyhaDRAFT_0341</name>
</gene>
<dbReference type="InterPro" id="IPR011032">
    <property type="entry name" value="GroES-like_sf"/>
</dbReference>
<dbReference type="OrthoDB" id="5195079at2"/>
<name>W9DNQ2_9PSEU</name>
<dbReference type="Pfam" id="PF00107">
    <property type="entry name" value="ADH_zinc_N"/>
    <property type="match status" value="1"/>
</dbReference>
<evidence type="ECO:0000313" key="3">
    <source>
        <dbReference type="EMBL" id="ETA66580.1"/>
    </source>
</evidence>
<dbReference type="PANTHER" id="PTHR44154">
    <property type="entry name" value="QUINONE OXIDOREDUCTASE"/>
    <property type="match status" value="1"/>
</dbReference>
<dbReference type="InterPro" id="IPR051603">
    <property type="entry name" value="Zinc-ADH_QOR/CCCR"/>
</dbReference>
<evidence type="ECO:0000259" key="2">
    <source>
        <dbReference type="SMART" id="SM00829"/>
    </source>
</evidence>
<dbReference type="InterPro" id="IPR020843">
    <property type="entry name" value="ER"/>
</dbReference>
<dbReference type="SMART" id="SM00829">
    <property type="entry name" value="PKS_ER"/>
    <property type="match status" value="1"/>
</dbReference>
<dbReference type="PANTHER" id="PTHR44154:SF1">
    <property type="entry name" value="QUINONE OXIDOREDUCTASE"/>
    <property type="match status" value="1"/>
</dbReference>
<dbReference type="InterPro" id="IPR013154">
    <property type="entry name" value="ADH-like_N"/>
</dbReference>
<dbReference type="PATRIC" id="fig|592678.3.peg.345"/>
<dbReference type="Pfam" id="PF08240">
    <property type="entry name" value="ADH_N"/>
    <property type="match status" value="1"/>
</dbReference>
<dbReference type="HOGENOM" id="CLU_026673_3_1_11"/>
<dbReference type="EMBL" id="AZAK01000001">
    <property type="protein sequence ID" value="ETA66580.1"/>
    <property type="molecule type" value="Genomic_DNA"/>
</dbReference>
<accession>W9DNQ2</accession>
<protein>
    <submittedName>
        <fullName evidence="3">Zn-dependent oxidoreductase, NADPH:quinone reductase</fullName>
    </submittedName>
</protein>
<dbReference type="SUPFAM" id="SSF50129">
    <property type="entry name" value="GroES-like"/>
    <property type="match status" value="1"/>
</dbReference>
<dbReference type="RefSeq" id="WP_034267268.1">
    <property type="nucleotide sequence ID" value="NZ_KI632509.1"/>
</dbReference>
<reference evidence="3 4" key="1">
    <citation type="submission" date="2013-08" db="EMBL/GenBank/DDBJ databases">
        <authorList>
            <consortium name="DOE Joint Genome Institute"/>
            <person name="Klenk H.-P."/>
            <person name="Huntemann M."/>
            <person name="Han J."/>
            <person name="Chen A."/>
            <person name="Kyrpides N."/>
            <person name="Mavromatis K."/>
            <person name="Markowitz V."/>
            <person name="Palaniappan K."/>
            <person name="Ivanova N."/>
            <person name="Schaumberg A."/>
            <person name="Pati A."/>
            <person name="Liolios K."/>
            <person name="Nordberg H.P."/>
            <person name="Cantor M.N."/>
            <person name="Hua S.X."/>
            <person name="Woyke T."/>
        </authorList>
    </citation>
    <scope>NUCLEOTIDE SEQUENCE [LARGE SCALE GENOMIC DNA]</scope>
    <source>
        <strain evidence="3 4">YIM 93223</strain>
    </source>
</reference>
<keyword evidence="1" id="KW-0521">NADP</keyword>
<dbReference type="Proteomes" id="UP000054357">
    <property type="component" value="Unassembled WGS sequence"/>
</dbReference>
<sequence length="326" mass="33568">MRAIVVNKFGGPEVLELAEVAEPVPGKGQVVIDVEAVDVLFLETQLRSGQLTDAFDVRPPFVPGGAVAGRVWSVGPDVDTGLVSRRVAARTAEYGGYAEQAVAAVESTIPVPEELGLSTAASLLHDGPTALGLFDNAAIRQAERVLVTAAAGGLGLLLVQLASAAGARVIGAARGGRKRDAVLSAGAHDVVDYSETDWLDRVRAITGGKGVDVVFDGAGGAIGSAAFAVTARGGRFSAHGAASGDFAEIDPDDVRRRDITLRGIEQAQFAPAEARAMAERALAYASSGRFRPLIGATFPLADAARAHRAIEQREVLGKTLLTATAG</sequence>
<keyword evidence="4" id="KW-1185">Reference proteome</keyword>
<dbReference type="InterPro" id="IPR036291">
    <property type="entry name" value="NAD(P)-bd_dom_sf"/>
</dbReference>
<feature type="domain" description="Enoyl reductase (ER)" evidence="2">
    <location>
        <begin position="10"/>
        <end position="321"/>
    </location>
</feature>
<evidence type="ECO:0000313" key="4">
    <source>
        <dbReference type="Proteomes" id="UP000054357"/>
    </source>
</evidence>
<proteinExistence type="predicted"/>
<dbReference type="GO" id="GO:0016491">
    <property type="term" value="F:oxidoreductase activity"/>
    <property type="evidence" value="ECO:0007669"/>
    <property type="project" value="InterPro"/>
</dbReference>
<dbReference type="Gene3D" id="3.90.180.10">
    <property type="entry name" value="Medium-chain alcohol dehydrogenases, catalytic domain"/>
    <property type="match status" value="1"/>
</dbReference>